<keyword evidence="8" id="KW-1185">Reference proteome</keyword>
<feature type="domain" description="Sulfatase N-terminal" evidence="6">
    <location>
        <begin position="48"/>
        <end position="455"/>
    </location>
</feature>
<sequence length="568" mass="62195">MHRPGQQEKPARRHSADGRKMGKTPLAMAVLLAGAIMSASVQAGARQPNVLVIVADDLAFSDLGAFGGEIDTPNLDALAREGVRFTGFHTAPTCSPSRAMLLTGTDSHRAGFGTMAERVAPNQKGRPGYEGYLRPDVVTLAERFAAAGYRTMMAGKWHMGLAPQQDPHARGFQHSFALLQGSHNHYGLDFAADLNKAPEQNTGGAVYTEDGVRLAQLPRGFYSSDFFTSKLLEFLGRRDEGAKPFFAYLAFSAPHWPLQAPREVIEKYKGRYDQGYDRLRESRLARQAGLGLLAPSTQVRPMVMTRRWDELDPEQQRLAARDMEVYAAMVDRLDQNVGRVVSALKRSGELDDTLILFLSDNGPEGRDTATTKEMPASADNRLENRGNATSYFGYGPGWAQAGSAPSWLIKYYATEGGTRNAAFLRYPGLGRSGAVSTAFLSIMDVTPTLLEFAGIPLTDGSFQGRAIEPLRGRSWVPYLKGRREYVYGPDDAIGTEVFGSRSLRQGDWKITDTGNGAWRLFDVARDPGETHDLSAEMPDRLKQLEAAWGSYARDVGVVAPPMAVLPQP</sequence>
<dbReference type="InterPro" id="IPR050738">
    <property type="entry name" value="Sulfatase"/>
</dbReference>
<dbReference type="Gene3D" id="3.30.1120.10">
    <property type="match status" value="1"/>
</dbReference>
<evidence type="ECO:0000256" key="2">
    <source>
        <dbReference type="ARBA" id="ARBA00022723"/>
    </source>
</evidence>
<dbReference type="PANTHER" id="PTHR42693">
    <property type="entry name" value="ARYLSULFATASE FAMILY MEMBER"/>
    <property type="match status" value="1"/>
</dbReference>
<dbReference type="AlphaFoldDB" id="A0A2R3IRR1"/>
<dbReference type="PROSITE" id="PS00149">
    <property type="entry name" value="SULFATASE_2"/>
    <property type="match status" value="1"/>
</dbReference>
<gene>
    <name evidence="7" type="ORF">CSB93_3895</name>
</gene>
<dbReference type="EC" id="3.1.6.1" evidence="7"/>
<name>A0A2R3IRR1_9PSED</name>
<dbReference type="PROSITE" id="PS00523">
    <property type="entry name" value="SULFATASE_1"/>
    <property type="match status" value="1"/>
</dbReference>
<keyword evidence="4" id="KW-0106">Calcium</keyword>
<dbReference type="Gene3D" id="3.40.720.10">
    <property type="entry name" value="Alkaline Phosphatase, subunit A"/>
    <property type="match status" value="1"/>
</dbReference>
<keyword evidence="3 7" id="KW-0378">Hydrolase</keyword>
<evidence type="ECO:0000259" key="6">
    <source>
        <dbReference type="Pfam" id="PF00884"/>
    </source>
</evidence>
<evidence type="ECO:0000256" key="3">
    <source>
        <dbReference type="ARBA" id="ARBA00022801"/>
    </source>
</evidence>
<protein>
    <submittedName>
        <fullName evidence="7">Arylsulfatase</fullName>
        <ecNumber evidence="7">3.1.6.1</ecNumber>
    </submittedName>
</protein>
<comment type="similarity">
    <text evidence="1">Belongs to the sulfatase family.</text>
</comment>
<reference evidence="7 8" key="1">
    <citation type="submission" date="2018-02" db="EMBL/GenBank/DDBJ databases">
        <title>FDA/CDC Antimicrobial Resistant Isolate Bank Genome Sequencing.</title>
        <authorList>
            <person name="Benahmed F.H."/>
            <person name="Lutgring J.D."/>
            <person name="Yoo B."/>
            <person name="Machado M."/>
            <person name="Brown A."/>
            <person name="McAllister G."/>
            <person name="Perry A."/>
            <person name="Halpin A.L."/>
            <person name="Vavikolanu K."/>
            <person name="Ott S."/>
            <person name="Zhao X."/>
            <person name="Tallon L.J."/>
            <person name="Sadzewicz L."/>
            <person name="Aluvathingal J."/>
            <person name="Nadendla S."/>
            <person name="Voskania-kordi A."/>
            <person name="Simonyan V."/>
            <person name="Patel J."/>
            <person name="Shawar R.M."/>
        </authorList>
    </citation>
    <scope>NUCLEOTIDE SEQUENCE [LARGE SCALE GENOMIC DNA]</scope>
    <source>
        <strain evidence="7 8">AR_0356</strain>
    </source>
</reference>
<dbReference type="GO" id="GO:0046872">
    <property type="term" value="F:metal ion binding"/>
    <property type="evidence" value="ECO:0007669"/>
    <property type="project" value="UniProtKB-KW"/>
</dbReference>
<organism evidence="7 8">
    <name type="scientific">Pseudomonas paraeruginosa</name>
    <dbReference type="NCBI Taxonomy" id="2994495"/>
    <lineage>
        <taxon>Bacteria</taxon>
        <taxon>Pseudomonadati</taxon>
        <taxon>Pseudomonadota</taxon>
        <taxon>Gammaproteobacteria</taxon>
        <taxon>Pseudomonadales</taxon>
        <taxon>Pseudomonadaceae</taxon>
        <taxon>Pseudomonas</taxon>
    </lineage>
</organism>
<evidence type="ECO:0000256" key="5">
    <source>
        <dbReference type="SAM" id="MobiDB-lite"/>
    </source>
</evidence>
<dbReference type="Proteomes" id="UP000238390">
    <property type="component" value="Chromosome"/>
</dbReference>
<dbReference type="CDD" id="cd16025">
    <property type="entry name" value="PAS_like"/>
    <property type="match status" value="1"/>
</dbReference>
<keyword evidence="2" id="KW-0479">Metal-binding</keyword>
<accession>A0A2R3IRR1</accession>
<dbReference type="SUPFAM" id="SSF53649">
    <property type="entry name" value="Alkaline phosphatase-like"/>
    <property type="match status" value="1"/>
</dbReference>
<dbReference type="InterPro" id="IPR024607">
    <property type="entry name" value="Sulfatase_CS"/>
</dbReference>
<dbReference type="Pfam" id="PF00884">
    <property type="entry name" value="Sulfatase"/>
    <property type="match status" value="1"/>
</dbReference>
<dbReference type="PANTHER" id="PTHR42693:SF33">
    <property type="entry name" value="ARYLSULFATASE"/>
    <property type="match status" value="1"/>
</dbReference>
<dbReference type="InterPro" id="IPR017850">
    <property type="entry name" value="Alkaline_phosphatase_core_sf"/>
</dbReference>
<evidence type="ECO:0000256" key="4">
    <source>
        <dbReference type="ARBA" id="ARBA00022837"/>
    </source>
</evidence>
<proteinExistence type="inferred from homology"/>
<evidence type="ECO:0000256" key="1">
    <source>
        <dbReference type="ARBA" id="ARBA00008779"/>
    </source>
</evidence>
<evidence type="ECO:0000313" key="8">
    <source>
        <dbReference type="Proteomes" id="UP000238390"/>
    </source>
</evidence>
<feature type="region of interest" description="Disordered" evidence="5">
    <location>
        <begin position="1"/>
        <end position="20"/>
    </location>
</feature>
<dbReference type="GO" id="GO:0004065">
    <property type="term" value="F:arylsulfatase activity"/>
    <property type="evidence" value="ECO:0007669"/>
    <property type="project" value="UniProtKB-EC"/>
</dbReference>
<dbReference type="EMBL" id="CP027169">
    <property type="protein sequence ID" value="AVK04513.1"/>
    <property type="molecule type" value="Genomic_DNA"/>
</dbReference>
<evidence type="ECO:0000313" key="7">
    <source>
        <dbReference type="EMBL" id="AVK04513.1"/>
    </source>
</evidence>
<dbReference type="InterPro" id="IPR000917">
    <property type="entry name" value="Sulfatase_N"/>
</dbReference>